<evidence type="ECO:0000256" key="2">
    <source>
        <dbReference type="ARBA" id="ARBA00010077"/>
    </source>
</evidence>
<feature type="region of interest" description="Disordered" evidence="6">
    <location>
        <begin position="142"/>
        <end position="168"/>
    </location>
</feature>
<keyword evidence="8" id="KW-1185">Reference proteome</keyword>
<evidence type="ECO:0000256" key="4">
    <source>
        <dbReference type="ARBA" id="ARBA00023242"/>
    </source>
</evidence>
<keyword evidence="4 5" id="KW-0539">Nucleus</keyword>
<dbReference type="Pfam" id="PF04939">
    <property type="entry name" value="RRS1"/>
    <property type="match status" value="1"/>
</dbReference>
<proteinExistence type="inferred from homology"/>
<name>A0A7J7MEM4_9MAGN</name>
<dbReference type="AlphaFoldDB" id="A0A7J7MEM4"/>
<dbReference type="GO" id="GO:0000447">
    <property type="term" value="P:endonucleolytic cleavage in ITS1 to separate SSU-rRNA from 5.8S rRNA and LSU-rRNA from tricistronic rRNA transcript (SSU-rRNA, 5.8S rRNA, LSU-rRNA)"/>
    <property type="evidence" value="ECO:0007669"/>
    <property type="project" value="TreeGrafter"/>
</dbReference>
<dbReference type="InterPro" id="IPR007023">
    <property type="entry name" value="Ribosom_reg"/>
</dbReference>
<dbReference type="GO" id="GO:0042273">
    <property type="term" value="P:ribosomal large subunit biogenesis"/>
    <property type="evidence" value="ECO:0007669"/>
    <property type="project" value="TreeGrafter"/>
</dbReference>
<dbReference type="EMBL" id="JACGCM010001564">
    <property type="protein sequence ID" value="KAF6153307.1"/>
    <property type="molecule type" value="Genomic_DNA"/>
</dbReference>
<feature type="compositionally biased region" description="Basic residues" evidence="6">
    <location>
        <begin position="321"/>
        <end position="332"/>
    </location>
</feature>
<sequence length="346" mass="38667">MESTTTIPQNYQIDLGNLLAFDPYHHFKSIPSNREELARECLDRGTLLVQAIANTLFTLPSTEDQDGPLVRLPAPTTKLPREKHIPRAMPSTKWEEFAAKKGIKNRKRDKQVYDEQTGKWKPRFGYDRVNDDNDVPIIEAKESDVPGEDPFAKRQAEKKQRVKKQENSRLENLKKAAKAGALPSHVQLAATSLPITGTQDAPKKASKNELEKVAGMVATSTASGGKFDKKLAGEKPAKHSGKFRKFFPVVQGSGMGLEERQQTDKVLSKLISKHSHEILNVDRAVDMFNVKKDKKRRNKNQDGKSSSTSNRFKPNDNSRKSFAKKGSSKKGKASFSKKPSNKSQSN</sequence>
<evidence type="ECO:0000256" key="3">
    <source>
        <dbReference type="ARBA" id="ARBA00022517"/>
    </source>
</evidence>
<evidence type="ECO:0000313" key="7">
    <source>
        <dbReference type="EMBL" id="KAF6153307.1"/>
    </source>
</evidence>
<evidence type="ECO:0000256" key="1">
    <source>
        <dbReference type="ARBA" id="ARBA00004123"/>
    </source>
</evidence>
<evidence type="ECO:0000256" key="5">
    <source>
        <dbReference type="RuleBase" id="RU364132"/>
    </source>
</evidence>
<organism evidence="7 8">
    <name type="scientific">Kingdonia uniflora</name>
    <dbReference type="NCBI Taxonomy" id="39325"/>
    <lineage>
        <taxon>Eukaryota</taxon>
        <taxon>Viridiplantae</taxon>
        <taxon>Streptophyta</taxon>
        <taxon>Embryophyta</taxon>
        <taxon>Tracheophyta</taxon>
        <taxon>Spermatophyta</taxon>
        <taxon>Magnoliopsida</taxon>
        <taxon>Ranunculales</taxon>
        <taxon>Circaeasteraceae</taxon>
        <taxon>Kingdonia</taxon>
    </lineage>
</organism>
<comment type="subcellular location">
    <subcellularLocation>
        <location evidence="1 5">Nucleus</location>
    </subcellularLocation>
</comment>
<keyword evidence="3 5" id="KW-0690">Ribosome biogenesis</keyword>
<dbReference type="GO" id="GO:0030687">
    <property type="term" value="C:preribosome, large subunit precursor"/>
    <property type="evidence" value="ECO:0007669"/>
    <property type="project" value="TreeGrafter"/>
</dbReference>
<comment type="similarity">
    <text evidence="2 5">Belongs to the RRS1 family.</text>
</comment>
<comment type="function">
    <text evidence="5">Involved in ribosomal large subunit assembly.</text>
</comment>
<dbReference type="PANTHER" id="PTHR17602:SF4">
    <property type="entry name" value="RIBOSOME BIOGENESIS REGULATORY PROTEIN HOMOLOG"/>
    <property type="match status" value="1"/>
</dbReference>
<evidence type="ECO:0000313" key="8">
    <source>
        <dbReference type="Proteomes" id="UP000541444"/>
    </source>
</evidence>
<comment type="caution">
    <text evidence="7">The sequence shown here is derived from an EMBL/GenBank/DDBJ whole genome shotgun (WGS) entry which is preliminary data.</text>
</comment>
<evidence type="ECO:0000256" key="6">
    <source>
        <dbReference type="SAM" id="MobiDB-lite"/>
    </source>
</evidence>
<gene>
    <name evidence="7" type="ORF">GIB67_003497</name>
</gene>
<dbReference type="PANTHER" id="PTHR17602">
    <property type="entry name" value="RIBOSOME BIOGENESIS REGULATORY PROTEIN"/>
    <property type="match status" value="1"/>
</dbReference>
<accession>A0A7J7MEM4</accession>
<dbReference type="OrthoDB" id="28455at2759"/>
<dbReference type="Proteomes" id="UP000541444">
    <property type="component" value="Unassembled WGS sequence"/>
</dbReference>
<dbReference type="GO" id="GO:0005730">
    <property type="term" value="C:nucleolus"/>
    <property type="evidence" value="ECO:0007669"/>
    <property type="project" value="TreeGrafter"/>
</dbReference>
<protein>
    <recommendedName>
        <fullName evidence="5">Ribosome biogenesis regulatory protein</fullName>
    </recommendedName>
</protein>
<feature type="region of interest" description="Disordered" evidence="6">
    <location>
        <begin position="286"/>
        <end position="346"/>
    </location>
</feature>
<reference evidence="7 8" key="1">
    <citation type="journal article" date="2020" name="IScience">
        <title>Genome Sequencing of the Endangered Kingdonia uniflora (Circaeasteraceae, Ranunculales) Reveals Potential Mechanisms of Evolutionary Specialization.</title>
        <authorList>
            <person name="Sun Y."/>
            <person name="Deng T."/>
            <person name="Zhang A."/>
            <person name="Moore M.J."/>
            <person name="Landis J.B."/>
            <person name="Lin N."/>
            <person name="Zhang H."/>
            <person name="Zhang X."/>
            <person name="Huang J."/>
            <person name="Zhang X."/>
            <person name="Sun H."/>
            <person name="Wang H."/>
        </authorList>
    </citation>
    <scope>NUCLEOTIDE SEQUENCE [LARGE SCALE GENOMIC DNA]</scope>
    <source>
        <strain evidence="7">TB1705</strain>
        <tissue evidence="7">Leaf</tissue>
    </source>
</reference>